<dbReference type="Gene3D" id="3.30.160.60">
    <property type="entry name" value="Classic Zinc Finger"/>
    <property type="match status" value="2"/>
</dbReference>
<dbReference type="AlphaFoldDB" id="A0A2C5XH38"/>
<evidence type="ECO:0000313" key="4">
    <source>
        <dbReference type="EMBL" id="PHH55526.1"/>
    </source>
</evidence>
<dbReference type="PANTHER" id="PTHR46179:SF19">
    <property type="entry name" value="C2H2 FINGER DOMAIN TRANSCRIPTION FACTOR (EUROFUNG)-RELATED"/>
    <property type="match status" value="1"/>
</dbReference>
<dbReference type="SMART" id="SM00355">
    <property type="entry name" value="ZnF_C2H2"/>
    <property type="match status" value="3"/>
</dbReference>
<dbReference type="PANTHER" id="PTHR46179">
    <property type="entry name" value="ZINC FINGER PROTEIN"/>
    <property type="match status" value="1"/>
</dbReference>
<feature type="domain" description="C2H2-type" evidence="3">
    <location>
        <begin position="294"/>
        <end position="330"/>
    </location>
</feature>
<name>A0A2C5XH38_9PEZI</name>
<feature type="region of interest" description="Disordered" evidence="2">
    <location>
        <begin position="27"/>
        <end position="50"/>
    </location>
</feature>
<dbReference type="GO" id="GO:0006357">
    <property type="term" value="P:regulation of transcription by RNA polymerase II"/>
    <property type="evidence" value="ECO:0007669"/>
    <property type="project" value="TreeGrafter"/>
</dbReference>
<feature type="domain" description="C2H2-type" evidence="3">
    <location>
        <begin position="254"/>
        <end position="284"/>
    </location>
</feature>
<dbReference type="EMBL" id="APWK03000010">
    <property type="protein sequence ID" value="PHH55526.1"/>
    <property type="molecule type" value="Genomic_DNA"/>
</dbReference>
<dbReference type="STRING" id="1035309.A0A2C5XH38"/>
<dbReference type="InterPro" id="IPR013087">
    <property type="entry name" value="Znf_C2H2_type"/>
</dbReference>
<keyword evidence="1" id="KW-0862">Zinc</keyword>
<proteinExistence type="predicted"/>
<reference evidence="4 5" key="2">
    <citation type="journal article" date="2013" name="IMA Fungus">
        <title>IMA Genome-F 1: Ceratocystis fimbriata: Draft nuclear genome sequence for the plant pathogen, Ceratocystis fimbriata.</title>
        <authorList>
            <person name="Wilken P.M."/>
            <person name="Steenkamp E.T."/>
            <person name="Wingfield M.J."/>
            <person name="de Beer Z.W."/>
            <person name="Wingfield B.D."/>
        </authorList>
    </citation>
    <scope>NUCLEOTIDE SEQUENCE [LARGE SCALE GENOMIC DNA]</scope>
    <source>
        <strain evidence="4 5">CBS 114723</strain>
    </source>
</reference>
<reference evidence="4 5" key="1">
    <citation type="journal article" date="2013" name="Fungal Biol.">
        <title>Analysis of microsatellite markers in the genome of the plant pathogen Ceratocystis fimbriata.</title>
        <authorList>
            <person name="Simpson M.C."/>
            <person name="Wilken P.M."/>
            <person name="Coetzee M.P."/>
            <person name="Wingfield M.J."/>
            <person name="Wingfield B.D."/>
        </authorList>
    </citation>
    <scope>NUCLEOTIDE SEQUENCE [LARGE SCALE GENOMIC DNA]</scope>
    <source>
        <strain evidence="4 5">CBS 114723</strain>
    </source>
</reference>
<dbReference type="GO" id="GO:0005634">
    <property type="term" value="C:nucleus"/>
    <property type="evidence" value="ECO:0007669"/>
    <property type="project" value="TreeGrafter"/>
</dbReference>
<organism evidence="4 5">
    <name type="scientific">Ceratocystis fimbriata CBS 114723</name>
    <dbReference type="NCBI Taxonomy" id="1035309"/>
    <lineage>
        <taxon>Eukaryota</taxon>
        <taxon>Fungi</taxon>
        <taxon>Dikarya</taxon>
        <taxon>Ascomycota</taxon>
        <taxon>Pezizomycotina</taxon>
        <taxon>Sordariomycetes</taxon>
        <taxon>Hypocreomycetidae</taxon>
        <taxon>Microascales</taxon>
        <taxon>Ceratocystidaceae</taxon>
        <taxon>Ceratocystis</taxon>
    </lineage>
</organism>
<dbReference type="Proteomes" id="UP000222788">
    <property type="component" value="Unassembled WGS sequence"/>
</dbReference>
<accession>A0A2C5XH38</accession>
<keyword evidence="1" id="KW-0863">Zinc-finger</keyword>
<feature type="region of interest" description="Disordered" evidence="2">
    <location>
        <begin position="367"/>
        <end position="404"/>
    </location>
</feature>
<evidence type="ECO:0000313" key="5">
    <source>
        <dbReference type="Proteomes" id="UP000222788"/>
    </source>
</evidence>
<dbReference type="GO" id="GO:0008270">
    <property type="term" value="F:zinc ion binding"/>
    <property type="evidence" value="ECO:0007669"/>
    <property type="project" value="UniProtKB-KW"/>
</dbReference>
<dbReference type="PROSITE" id="PS00028">
    <property type="entry name" value="ZINC_FINGER_C2H2_1"/>
    <property type="match status" value="1"/>
</dbReference>
<dbReference type="OrthoDB" id="7295497at2759"/>
<evidence type="ECO:0000256" key="2">
    <source>
        <dbReference type="SAM" id="MobiDB-lite"/>
    </source>
</evidence>
<gene>
    <name evidence="4" type="primary">RPN4</name>
    <name evidence="4" type="ORF">CFIMG_001441RA</name>
</gene>
<feature type="compositionally biased region" description="Basic residues" evidence="2">
    <location>
        <begin position="367"/>
        <end position="384"/>
    </location>
</feature>
<protein>
    <submittedName>
        <fullName evidence="4">Transcriptional regulator RPN4</fullName>
    </submittedName>
</protein>
<evidence type="ECO:0000259" key="3">
    <source>
        <dbReference type="PROSITE" id="PS50157"/>
    </source>
</evidence>
<dbReference type="InterPro" id="IPR051061">
    <property type="entry name" value="Zinc_finger_trans_reg"/>
</dbReference>
<sequence>MARLGYVDYANAASSLPSLSSAVPNDQHLAQYPRDPSSFPRQQRYDSRPRTPMFNMNHPNLNFESNYMTSATTSPVSGSTPAYNNAPFTVAPWMQSSLSTSSMTPAVSAPMAMSMSANMPSSMAFNDQTDSYVFSSIMPQQTGQTLPGLSNAHNITPQSLSPEEAFLGMPDVGAGSIVLFEDCNKSDYSHSPVSQSGHMNMMSLDSPAIMRHPGGTQSHVHPYHHQQQPQSQNLPHMRSLQNELIAQQDREKTFSCTYSHCPSRFNTTEELQIHKKEAHRSGNSKPEITQKGPYICLRVNPNTGRQCGSQFNRPYDLTRHEATIHNLDREKFSCPICPDKTFSRFDALTRHYGHVHPNLPLPVKNKERKTHVRRTSKNNVRHGRRMSEDIPRNNAPVKNRSGAMADSEAHVSAISADASASASWF</sequence>
<dbReference type="PROSITE" id="PS50157">
    <property type="entry name" value="ZINC_FINGER_C2H2_2"/>
    <property type="match status" value="2"/>
</dbReference>
<keyword evidence="1" id="KW-0479">Metal-binding</keyword>
<keyword evidence="5" id="KW-1185">Reference proteome</keyword>
<comment type="caution">
    <text evidence="4">The sequence shown here is derived from an EMBL/GenBank/DDBJ whole genome shotgun (WGS) entry which is preliminary data.</text>
</comment>
<evidence type="ECO:0000256" key="1">
    <source>
        <dbReference type="PROSITE-ProRule" id="PRU00042"/>
    </source>
</evidence>